<name>A0ABP5GC35_9ACTN</name>
<feature type="region of interest" description="Disordered" evidence="3">
    <location>
        <begin position="1"/>
        <end position="44"/>
    </location>
</feature>
<dbReference type="Pfam" id="PF02021">
    <property type="entry name" value="UPF0102"/>
    <property type="match status" value="1"/>
</dbReference>
<dbReference type="HAMAP" id="MF_00048">
    <property type="entry name" value="UPF0102"/>
    <property type="match status" value="1"/>
</dbReference>
<feature type="compositionally biased region" description="Pro residues" evidence="3">
    <location>
        <begin position="28"/>
        <end position="38"/>
    </location>
</feature>
<evidence type="ECO:0000256" key="1">
    <source>
        <dbReference type="ARBA" id="ARBA00006738"/>
    </source>
</evidence>
<dbReference type="RefSeq" id="WP_344668145.1">
    <property type="nucleotide sequence ID" value="NZ_BAAAQN010000032.1"/>
</dbReference>
<evidence type="ECO:0000313" key="4">
    <source>
        <dbReference type="EMBL" id="GAA2041954.1"/>
    </source>
</evidence>
<evidence type="ECO:0000313" key="5">
    <source>
        <dbReference type="Proteomes" id="UP001500751"/>
    </source>
</evidence>
<feature type="compositionally biased region" description="Pro residues" evidence="3">
    <location>
        <begin position="7"/>
        <end position="17"/>
    </location>
</feature>
<evidence type="ECO:0000256" key="2">
    <source>
        <dbReference type="HAMAP-Rule" id="MF_00048"/>
    </source>
</evidence>
<dbReference type="SUPFAM" id="SSF52980">
    <property type="entry name" value="Restriction endonuclease-like"/>
    <property type="match status" value="1"/>
</dbReference>
<dbReference type="EMBL" id="BAAAQN010000032">
    <property type="protein sequence ID" value="GAA2041954.1"/>
    <property type="molecule type" value="Genomic_DNA"/>
</dbReference>
<protein>
    <recommendedName>
        <fullName evidence="2">UPF0102 protein GCM10009839_50640</fullName>
    </recommendedName>
</protein>
<organism evidence="4 5">
    <name type="scientific">Catenulispora yoronensis</name>
    <dbReference type="NCBI Taxonomy" id="450799"/>
    <lineage>
        <taxon>Bacteria</taxon>
        <taxon>Bacillati</taxon>
        <taxon>Actinomycetota</taxon>
        <taxon>Actinomycetes</taxon>
        <taxon>Catenulisporales</taxon>
        <taxon>Catenulisporaceae</taxon>
        <taxon>Catenulispora</taxon>
    </lineage>
</organism>
<dbReference type="InterPro" id="IPR011335">
    <property type="entry name" value="Restrct_endonuc-II-like"/>
</dbReference>
<feature type="compositionally biased region" description="Low complexity" evidence="3">
    <location>
        <begin position="18"/>
        <end position="27"/>
    </location>
</feature>
<sequence>MAGTVPPLSPPPRPPLNPALSPALSPVLSPPPSSPLSPPMGVEHYLTQFPSPVDHSTLSPSRLGREGEHLAASYLTACGYRVVDRNWRWRGPDVRGELDIVAVAADLLVTVEVKTRRDGTGGRPFDAVTEAKRTRLWKLTNRWLAEHRLDPALRHHLPRGVRGIRLDVIGLLFPADGRTEPAIDHLQAV</sequence>
<dbReference type="CDD" id="cd20736">
    <property type="entry name" value="PoNe_Nuclease"/>
    <property type="match status" value="1"/>
</dbReference>
<dbReference type="PANTHER" id="PTHR34039">
    <property type="entry name" value="UPF0102 PROTEIN YRAN"/>
    <property type="match status" value="1"/>
</dbReference>
<dbReference type="InterPro" id="IPR003509">
    <property type="entry name" value="UPF0102_YraN-like"/>
</dbReference>
<keyword evidence="5" id="KW-1185">Reference proteome</keyword>
<dbReference type="InterPro" id="IPR011856">
    <property type="entry name" value="tRNA_endonuc-like_dom_sf"/>
</dbReference>
<proteinExistence type="inferred from homology"/>
<dbReference type="Proteomes" id="UP001500751">
    <property type="component" value="Unassembled WGS sequence"/>
</dbReference>
<reference evidence="5" key="1">
    <citation type="journal article" date="2019" name="Int. J. Syst. Evol. Microbiol.">
        <title>The Global Catalogue of Microorganisms (GCM) 10K type strain sequencing project: providing services to taxonomists for standard genome sequencing and annotation.</title>
        <authorList>
            <consortium name="The Broad Institute Genomics Platform"/>
            <consortium name="The Broad Institute Genome Sequencing Center for Infectious Disease"/>
            <person name="Wu L."/>
            <person name="Ma J."/>
        </authorList>
    </citation>
    <scope>NUCLEOTIDE SEQUENCE [LARGE SCALE GENOMIC DNA]</scope>
    <source>
        <strain evidence="5">JCM 16014</strain>
    </source>
</reference>
<gene>
    <name evidence="4" type="ORF">GCM10009839_50640</name>
</gene>
<comment type="similarity">
    <text evidence="1 2">Belongs to the UPF0102 family.</text>
</comment>
<comment type="caution">
    <text evidence="4">The sequence shown here is derived from an EMBL/GenBank/DDBJ whole genome shotgun (WGS) entry which is preliminary data.</text>
</comment>
<dbReference type="PANTHER" id="PTHR34039:SF1">
    <property type="entry name" value="UPF0102 PROTEIN YRAN"/>
    <property type="match status" value="1"/>
</dbReference>
<dbReference type="Gene3D" id="3.40.1350.10">
    <property type="match status" value="1"/>
</dbReference>
<accession>A0ABP5GC35</accession>
<evidence type="ECO:0000256" key="3">
    <source>
        <dbReference type="SAM" id="MobiDB-lite"/>
    </source>
</evidence>